<dbReference type="GO" id="GO:0001046">
    <property type="term" value="F:core promoter sequence-specific DNA binding"/>
    <property type="evidence" value="ECO:0007669"/>
    <property type="project" value="TreeGrafter"/>
</dbReference>
<accession>A0A2N7WTJ0</accession>
<keyword evidence="3" id="KW-1185">Reference proteome</keyword>
<name>A0A2N7WTJ0_9BURK</name>
<dbReference type="InterPro" id="IPR010982">
    <property type="entry name" value="Lambda_DNA-bd_dom_sf"/>
</dbReference>
<dbReference type="InterPro" id="IPR001387">
    <property type="entry name" value="Cro/C1-type_HTH"/>
</dbReference>
<feature type="domain" description="HTH cro/C1-type" evidence="1">
    <location>
        <begin position="88"/>
        <end position="140"/>
    </location>
</feature>
<organism evidence="2 3">
    <name type="scientific">Trinickia symbiotica</name>
    <dbReference type="NCBI Taxonomy" id="863227"/>
    <lineage>
        <taxon>Bacteria</taxon>
        <taxon>Pseudomonadati</taxon>
        <taxon>Pseudomonadota</taxon>
        <taxon>Betaproteobacteria</taxon>
        <taxon>Burkholderiales</taxon>
        <taxon>Burkholderiaceae</taxon>
        <taxon>Trinickia</taxon>
    </lineage>
</organism>
<dbReference type="OrthoDB" id="9796786at2"/>
<dbReference type="RefSeq" id="WP_018440869.1">
    <property type="nucleotide sequence ID" value="NZ_KB890173.1"/>
</dbReference>
<dbReference type="PANTHER" id="PTHR40455:SF1">
    <property type="entry name" value="ANTITOXIN HIGA"/>
    <property type="match status" value="1"/>
</dbReference>
<evidence type="ECO:0000259" key="1">
    <source>
        <dbReference type="PROSITE" id="PS50943"/>
    </source>
</evidence>
<sequence>MEALTFSRSEVEELTSHFEAISQKVPLHPISTEREYDLAVRALNALLDAGAADEGHKLAPLADALGEFIGDYDESHHQLPEASPAEVLKYLMLENDVRQSDLPEIGSQGVVSEILSGKRELNARQIAELSRRFHVSPAVFFPSV</sequence>
<dbReference type="PANTHER" id="PTHR40455">
    <property type="entry name" value="ANTITOXIN HIGA"/>
    <property type="match status" value="1"/>
</dbReference>
<gene>
    <name evidence="2" type="ORF">C0Z20_25885</name>
</gene>
<evidence type="ECO:0000313" key="2">
    <source>
        <dbReference type="EMBL" id="PMS32798.1"/>
    </source>
</evidence>
<proteinExistence type="predicted"/>
<comment type="caution">
    <text evidence="2">The sequence shown here is derived from an EMBL/GenBank/DDBJ whole genome shotgun (WGS) entry which is preliminary data.</text>
</comment>
<dbReference type="SUPFAM" id="SSF47413">
    <property type="entry name" value="lambda repressor-like DNA-binding domains"/>
    <property type="match status" value="1"/>
</dbReference>
<dbReference type="PROSITE" id="PS50943">
    <property type="entry name" value="HTH_CROC1"/>
    <property type="match status" value="1"/>
</dbReference>
<dbReference type="InterPro" id="IPR039060">
    <property type="entry name" value="Antitox_HigA"/>
</dbReference>
<protein>
    <submittedName>
        <fullName evidence="2">Transcriptional regulator</fullName>
    </submittedName>
</protein>
<evidence type="ECO:0000313" key="3">
    <source>
        <dbReference type="Proteomes" id="UP000235777"/>
    </source>
</evidence>
<dbReference type="GO" id="GO:0006355">
    <property type="term" value="P:regulation of DNA-templated transcription"/>
    <property type="evidence" value="ECO:0007669"/>
    <property type="project" value="InterPro"/>
</dbReference>
<reference evidence="2 3" key="1">
    <citation type="submission" date="2018-01" db="EMBL/GenBank/DDBJ databases">
        <title>Whole genome analyses suggest that Burkholderia sensu lato contains two further novel genera in the rhizoxinica-symbiotica group Mycetohabitans gen. nov., and Trinickia gen. nov.: implications for the evolution of diazotrophy and nodulation in the Burkholderiaceae.</title>
        <authorList>
            <person name="Estrada-de los Santos P."/>
            <person name="Palmer M."/>
            <person name="Chavez-Ramirez B."/>
            <person name="Beukes C."/>
            <person name="Steenkamp E.T."/>
            <person name="Hirsch A.M."/>
            <person name="Manyaka P."/>
            <person name="Maluk M."/>
            <person name="Lafos M."/>
            <person name="Crook M."/>
            <person name="Gross E."/>
            <person name="Simon M.F."/>
            <person name="Bueno dos Reis Junior F."/>
            <person name="Poole P.S."/>
            <person name="Venter S.N."/>
            <person name="James E.K."/>
        </authorList>
    </citation>
    <scope>NUCLEOTIDE SEQUENCE [LARGE SCALE GENOMIC DNA]</scope>
    <source>
        <strain evidence="2 3">JPY 581</strain>
    </source>
</reference>
<dbReference type="Proteomes" id="UP000235777">
    <property type="component" value="Unassembled WGS sequence"/>
</dbReference>
<dbReference type="STRING" id="863227.GCA_000373005_02312"/>
<dbReference type="AlphaFoldDB" id="A0A2N7WTJ0"/>
<dbReference type="EMBL" id="PNYC01000020">
    <property type="protein sequence ID" value="PMS32798.1"/>
    <property type="molecule type" value="Genomic_DNA"/>
</dbReference>